<dbReference type="InParanoid" id="A0A7M7H3W1"/>
<proteinExistence type="inferred from homology"/>
<evidence type="ECO:0000256" key="1">
    <source>
        <dbReference type="ARBA" id="ARBA00005701"/>
    </source>
</evidence>
<feature type="compositionally biased region" description="Basic and acidic residues" evidence="3">
    <location>
        <begin position="92"/>
        <end position="113"/>
    </location>
</feature>
<evidence type="ECO:0000313" key="4">
    <source>
        <dbReference type="EnsemblMetazoa" id="XP_008204832"/>
    </source>
</evidence>
<dbReference type="PANTHER" id="PTHR28524">
    <property type="entry name" value="SUCCINATE DEHYDROGENASE ASSEMBLY FACTOR 4, MITOCHONDRIAL"/>
    <property type="match status" value="1"/>
</dbReference>
<reference evidence="4" key="1">
    <citation type="submission" date="2021-01" db="UniProtKB">
        <authorList>
            <consortium name="EnsemblMetazoa"/>
        </authorList>
    </citation>
    <scope>IDENTIFICATION</scope>
</reference>
<organism evidence="4 5">
    <name type="scientific">Nasonia vitripennis</name>
    <name type="common">Parasitic wasp</name>
    <dbReference type="NCBI Taxonomy" id="7425"/>
    <lineage>
        <taxon>Eukaryota</taxon>
        <taxon>Metazoa</taxon>
        <taxon>Ecdysozoa</taxon>
        <taxon>Arthropoda</taxon>
        <taxon>Hexapoda</taxon>
        <taxon>Insecta</taxon>
        <taxon>Pterygota</taxon>
        <taxon>Neoptera</taxon>
        <taxon>Endopterygota</taxon>
        <taxon>Hymenoptera</taxon>
        <taxon>Apocrita</taxon>
        <taxon>Proctotrupomorpha</taxon>
        <taxon>Chalcidoidea</taxon>
        <taxon>Pteromalidae</taxon>
        <taxon>Pteromalinae</taxon>
        <taxon>Nasonia</taxon>
    </lineage>
</organism>
<dbReference type="GeneID" id="100118138"/>
<evidence type="ECO:0000256" key="2">
    <source>
        <dbReference type="ARBA" id="ARBA00022170"/>
    </source>
</evidence>
<dbReference type="EnsemblMetazoa" id="XM_008206610">
    <property type="protein sequence ID" value="XP_008204832"/>
    <property type="gene ID" value="LOC100118138"/>
</dbReference>
<dbReference type="InterPro" id="IPR012875">
    <property type="entry name" value="SDHF4"/>
</dbReference>
<dbReference type="OrthoDB" id="201362at2759"/>
<dbReference type="Pfam" id="PF07896">
    <property type="entry name" value="DUF1674"/>
    <property type="match status" value="1"/>
</dbReference>
<dbReference type="FunCoup" id="A0A7M7H3W1">
    <property type="interactions" value="526"/>
</dbReference>
<dbReference type="GO" id="GO:0034553">
    <property type="term" value="P:mitochondrial respiratory chain complex II assembly"/>
    <property type="evidence" value="ECO:0007669"/>
    <property type="project" value="TreeGrafter"/>
</dbReference>
<feature type="compositionally biased region" description="Basic and acidic residues" evidence="3">
    <location>
        <begin position="137"/>
        <end position="150"/>
    </location>
</feature>
<name>A0A7M7H3W1_NASVI</name>
<feature type="region of interest" description="Disordered" evidence="3">
    <location>
        <begin position="66"/>
        <end position="150"/>
    </location>
</feature>
<dbReference type="Proteomes" id="UP000002358">
    <property type="component" value="Chromosome 2"/>
</dbReference>
<sequence>MYSRAVEKFCHCFCGNFNMIRIGRCVCQSSGSFYKGSIRLNSSTNKGEKSEESARLKEFRKKLQQKAPLGTMGLKESTVEEMPGSQKLRAKAPFDKLEELEEGKHPYQEKEPLEPFPDNINPVTGESNGPKGPEPTRYGDWERKGRVTDF</sequence>
<dbReference type="GO" id="GO:0005739">
    <property type="term" value="C:mitochondrion"/>
    <property type="evidence" value="ECO:0007669"/>
    <property type="project" value="TreeGrafter"/>
</dbReference>
<comment type="similarity">
    <text evidence="1">Belongs to the SDHAF4 family.</text>
</comment>
<accession>A0A7M7H3W1</accession>
<dbReference type="RefSeq" id="XP_008204832.1">
    <property type="nucleotide sequence ID" value="XM_008206610.3"/>
</dbReference>
<keyword evidence="5" id="KW-1185">Reference proteome</keyword>
<dbReference type="SMR" id="A0A7M7H3W1"/>
<dbReference type="PANTHER" id="PTHR28524:SF3">
    <property type="entry name" value="SUCCINATE DEHYDROGENASE ASSEMBLY FACTOR 4, MITOCHONDRIAL"/>
    <property type="match status" value="1"/>
</dbReference>
<evidence type="ECO:0000313" key="5">
    <source>
        <dbReference type="Proteomes" id="UP000002358"/>
    </source>
</evidence>
<protein>
    <recommendedName>
        <fullName evidence="2">Succinate dehydrogenase assembly factor 4, mitochondrial</fullName>
    </recommendedName>
</protein>
<dbReference type="AlphaFoldDB" id="A0A7M7H3W1"/>
<evidence type="ECO:0000256" key="3">
    <source>
        <dbReference type="SAM" id="MobiDB-lite"/>
    </source>
</evidence>